<feature type="region of interest" description="Disordered" evidence="1">
    <location>
        <begin position="196"/>
        <end position="222"/>
    </location>
</feature>
<dbReference type="AlphaFoldDB" id="A0A5J4VKP1"/>
<reference evidence="2 3" key="1">
    <citation type="submission" date="2019-03" db="EMBL/GenBank/DDBJ databases">
        <title>Single cell metagenomics reveals metabolic interactions within the superorganism composed of flagellate Streblomastix strix and complex community of Bacteroidetes bacteria on its surface.</title>
        <authorList>
            <person name="Treitli S.C."/>
            <person name="Kolisko M."/>
            <person name="Husnik F."/>
            <person name="Keeling P."/>
            <person name="Hampl V."/>
        </authorList>
    </citation>
    <scope>NUCLEOTIDE SEQUENCE [LARGE SCALE GENOMIC DNA]</scope>
    <source>
        <strain evidence="2">ST1C</strain>
    </source>
</reference>
<accession>A0A5J4VKP1</accession>
<evidence type="ECO:0000313" key="2">
    <source>
        <dbReference type="EMBL" id="KAA6383168.1"/>
    </source>
</evidence>
<comment type="caution">
    <text evidence="2">The sequence shown here is derived from an EMBL/GenBank/DDBJ whole genome shotgun (WGS) entry which is preliminary data.</text>
</comment>
<dbReference type="OrthoDB" id="8060176at2759"/>
<protein>
    <recommendedName>
        <fullName evidence="4">DDE-1 domain-containing protein</fullName>
    </recommendedName>
</protein>
<organism evidence="2 3">
    <name type="scientific">Streblomastix strix</name>
    <dbReference type="NCBI Taxonomy" id="222440"/>
    <lineage>
        <taxon>Eukaryota</taxon>
        <taxon>Metamonada</taxon>
        <taxon>Preaxostyla</taxon>
        <taxon>Oxymonadida</taxon>
        <taxon>Streblomastigidae</taxon>
        <taxon>Streblomastix</taxon>
    </lineage>
</organism>
<evidence type="ECO:0000313" key="3">
    <source>
        <dbReference type="Proteomes" id="UP000324800"/>
    </source>
</evidence>
<feature type="compositionally biased region" description="Basic and acidic residues" evidence="1">
    <location>
        <begin position="196"/>
        <end position="216"/>
    </location>
</feature>
<evidence type="ECO:0000256" key="1">
    <source>
        <dbReference type="SAM" id="MobiDB-lite"/>
    </source>
</evidence>
<name>A0A5J4VKP1_9EUKA</name>
<proteinExistence type="predicted"/>
<evidence type="ECO:0008006" key="4">
    <source>
        <dbReference type="Google" id="ProtNLM"/>
    </source>
</evidence>
<gene>
    <name evidence="2" type="ORF">EZS28_021304</name>
</gene>
<sequence>MPSLQFLIIRRPRLTERHKEQRKQFIIKFLEDVRDWKKIVWTDEKKSFAQMDLINIIYIKLLSLKWKFDIKFHFVTPSEVRKAILDHNLKNFVPQIQIVENLFLKEGIRRKSIMYSGVIFRNIEQSAFTNINNKQKQGQVGEKFLLWNDEEVLIEKAPNGTGWQSDVTFISNIREIVIPGIVSWRNQTPRVIDEHNKDLKSKKENMKSNSDREERSLLNIDGHGSRRNRQLMKLYNENRIDELTLPAHSSHKIQPLNC</sequence>
<dbReference type="Proteomes" id="UP000324800">
    <property type="component" value="Unassembled WGS sequence"/>
</dbReference>
<dbReference type="EMBL" id="SNRW01006393">
    <property type="protein sequence ID" value="KAA6383168.1"/>
    <property type="molecule type" value="Genomic_DNA"/>
</dbReference>